<dbReference type="InterPro" id="IPR017972">
    <property type="entry name" value="Cyt_P450_CS"/>
</dbReference>
<sequence length="405" mass="44712">MTQSFPVPRTCPYEPPPEYARLREEGPLVRAELPGGQVWLVTRHSEAQQVLIDPRISTNPTNPGHPMAALVIESPSEEELRFREKYQQGHFGDMDPPGHTLYRRLLIPEFTVRQVKEMRPGIQEDVDRLIDDMLKQGSSADLVEAFALAVPSLTICRMLGLPEAGGDFFRDRMNTMIAVGSSSTQEAVTAAAEVWEYLDVLVTKAEREPGDNLVGRLVTAAGQSEEISHDALVGMTIQLLVAGHETTANMISLGVLTLLRNPGHLAALRDDPAGWPTAVEELLRYLSIVDWVGFDRVATEDVEIGGQVVRAGEGLFVLGASANRDARVFDRPDDLDLRRGARNHMAFGYGVHQCLGQNLVRAELEIAYRTLFERIPGLRVVGADDDLPFKYAGAIFGVRELPVAW</sequence>
<dbReference type="InterPro" id="IPR036396">
    <property type="entry name" value="Cyt_P450_sf"/>
</dbReference>
<protein>
    <submittedName>
        <fullName evidence="3">Cytochrome P450</fullName>
        <ecNumber evidence="3">1.14.-.-</ecNumber>
    </submittedName>
</protein>
<keyword evidence="2" id="KW-0349">Heme</keyword>
<dbReference type="Pfam" id="PF00067">
    <property type="entry name" value="p450"/>
    <property type="match status" value="1"/>
</dbReference>
<evidence type="ECO:0000256" key="2">
    <source>
        <dbReference type="RuleBase" id="RU000461"/>
    </source>
</evidence>
<dbReference type="GO" id="GO:0016491">
    <property type="term" value="F:oxidoreductase activity"/>
    <property type="evidence" value="ECO:0007669"/>
    <property type="project" value="UniProtKB-KW"/>
</dbReference>
<dbReference type="PANTHER" id="PTHR46696">
    <property type="entry name" value="P450, PUTATIVE (EUROFUNG)-RELATED"/>
    <property type="match status" value="1"/>
</dbReference>
<dbReference type="EMBL" id="JBHSBC010000045">
    <property type="protein sequence ID" value="MFC3985365.1"/>
    <property type="molecule type" value="Genomic_DNA"/>
</dbReference>
<dbReference type="CDD" id="cd11030">
    <property type="entry name" value="CYP105-like"/>
    <property type="match status" value="1"/>
</dbReference>
<evidence type="ECO:0000256" key="1">
    <source>
        <dbReference type="ARBA" id="ARBA00010617"/>
    </source>
</evidence>
<dbReference type="SUPFAM" id="SSF48264">
    <property type="entry name" value="Cytochrome P450"/>
    <property type="match status" value="1"/>
</dbReference>
<dbReference type="PANTHER" id="PTHR46696:SF1">
    <property type="entry name" value="CYTOCHROME P450 YJIB-RELATED"/>
    <property type="match status" value="1"/>
</dbReference>
<dbReference type="PRINTS" id="PR00385">
    <property type="entry name" value="P450"/>
</dbReference>
<evidence type="ECO:0000313" key="4">
    <source>
        <dbReference type="Proteomes" id="UP001595698"/>
    </source>
</evidence>
<name>A0ABV8FBH3_9ACTN</name>
<dbReference type="PROSITE" id="PS00086">
    <property type="entry name" value="CYTOCHROME_P450"/>
    <property type="match status" value="1"/>
</dbReference>
<gene>
    <name evidence="3" type="ORF">ACFOYY_34905</name>
</gene>
<keyword evidence="2" id="KW-0408">Iron</keyword>
<keyword evidence="4" id="KW-1185">Reference proteome</keyword>
<dbReference type="InterPro" id="IPR001128">
    <property type="entry name" value="Cyt_P450"/>
</dbReference>
<dbReference type="RefSeq" id="WP_386195426.1">
    <property type="nucleotide sequence ID" value="NZ_JBHSBC010000045.1"/>
</dbReference>
<accession>A0ABV8FBH3</accession>
<keyword evidence="2 3" id="KW-0560">Oxidoreductase</keyword>
<comment type="similarity">
    <text evidence="1 2">Belongs to the cytochrome P450 family.</text>
</comment>
<dbReference type="EC" id="1.14.-.-" evidence="3"/>
<dbReference type="Proteomes" id="UP001595698">
    <property type="component" value="Unassembled WGS sequence"/>
</dbReference>
<organism evidence="3 4">
    <name type="scientific">Streptosporangium jomthongense</name>
    <dbReference type="NCBI Taxonomy" id="1193683"/>
    <lineage>
        <taxon>Bacteria</taxon>
        <taxon>Bacillati</taxon>
        <taxon>Actinomycetota</taxon>
        <taxon>Actinomycetes</taxon>
        <taxon>Streptosporangiales</taxon>
        <taxon>Streptosporangiaceae</taxon>
        <taxon>Streptosporangium</taxon>
    </lineage>
</organism>
<keyword evidence="2" id="KW-0479">Metal-binding</keyword>
<dbReference type="Gene3D" id="1.10.630.10">
    <property type="entry name" value="Cytochrome P450"/>
    <property type="match status" value="1"/>
</dbReference>
<dbReference type="InterPro" id="IPR002397">
    <property type="entry name" value="Cyt_P450_B"/>
</dbReference>
<dbReference type="PRINTS" id="PR00359">
    <property type="entry name" value="BP450"/>
</dbReference>
<evidence type="ECO:0000313" key="3">
    <source>
        <dbReference type="EMBL" id="MFC3985365.1"/>
    </source>
</evidence>
<proteinExistence type="inferred from homology"/>
<reference evidence="4" key="1">
    <citation type="journal article" date="2019" name="Int. J. Syst. Evol. Microbiol.">
        <title>The Global Catalogue of Microorganisms (GCM) 10K type strain sequencing project: providing services to taxonomists for standard genome sequencing and annotation.</title>
        <authorList>
            <consortium name="The Broad Institute Genomics Platform"/>
            <consortium name="The Broad Institute Genome Sequencing Center for Infectious Disease"/>
            <person name="Wu L."/>
            <person name="Ma J."/>
        </authorList>
    </citation>
    <scope>NUCLEOTIDE SEQUENCE [LARGE SCALE GENOMIC DNA]</scope>
    <source>
        <strain evidence="4">TBRC 7912</strain>
    </source>
</reference>
<keyword evidence="2" id="KW-0503">Monooxygenase</keyword>
<comment type="caution">
    <text evidence="3">The sequence shown here is derived from an EMBL/GenBank/DDBJ whole genome shotgun (WGS) entry which is preliminary data.</text>
</comment>